<organism evidence="1">
    <name type="scientific">Tetraselmis chuii</name>
    <dbReference type="NCBI Taxonomy" id="63592"/>
    <lineage>
        <taxon>Eukaryota</taxon>
        <taxon>Viridiplantae</taxon>
        <taxon>Chlorophyta</taxon>
        <taxon>core chlorophytes</taxon>
        <taxon>Chlorodendrophyceae</taxon>
        <taxon>Chlorodendrales</taxon>
        <taxon>Chlorodendraceae</taxon>
        <taxon>Tetraselmis</taxon>
    </lineage>
</organism>
<protein>
    <submittedName>
        <fullName evidence="1">Uncharacterized protein</fullName>
    </submittedName>
</protein>
<dbReference type="EMBL" id="HBGG01023361">
    <property type="protein sequence ID" value="CAD9209906.1"/>
    <property type="molecule type" value="Transcribed_RNA"/>
</dbReference>
<name>A0A7S1SVT3_9CHLO</name>
<proteinExistence type="predicted"/>
<sequence>MGEKLVLMDSVATTYPELRGILDALASVLAPGQVMRKQAWEETEQAKLSCKRSRGRYLELACLESAIQETVDDYHSCAGAVGKEGNAAASVLQAEGLWCNSKIYESLYSSLTEAVASQKLRMPEFEEEVVLRSSLPHNSDQKVATFLGLAPEHVQTSGSRNLARQVIPELEHRLELKVTSLLEIIARRDGDDCSDEYAGREFVGSLFARRLMAIDRSREDEAALMAQCASSFSQCLSSLVQLLSILGELIADHKHGAVRKSLEAQARYLQAHCSTLLLKLDTLEHQIKYKTYTSQTVPALCAVAGHIQGRRKDLEDKLSQVQCQLKAYRDGGQELKQMSERYRTVKESLADAKYALEQMESLALQEF</sequence>
<dbReference type="PANTHER" id="PTHR16219">
    <property type="entry name" value="AUGMIN SUBUNIT 4 FAMILY MEMBER"/>
    <property type="match status" value="1"/>
</dbReference>
<reference evidence="1" key="1">
    <citation type="submission" date="2021-01" db="EMBL/GenBank/DDBJ databases">
        <authorList>
            <person name="Corre E."/>
            <person name="Pelletier E."/>
            <person name="Niang G."/>
            <person name="Scheremetjew M."/>
            <person name="Finn R."/>
            <person name="Kale V."/>
            <person name="Holt S."/>
            <person name="Cochrane G."/>
            <person name="Meng A."/>
            <person name="Brown T."/>
            <person name="Cohen L."/>
        </authorList>
    </citation>
    <scope>NUCLEOTIDE SEQUENCE</scope>
    <source>
        <strain evidence="1">PLY429</strain>
    </source>
</reference>
<dbReference type="AlphaFoldDB" id="A0A7S1SVT3"/>
<dbReference type="GO" id="GO:0051011">
    <property type="term" value="F:microtubule minus-end binding"/>
    <property type="evidence" value="ECO:0007669"/>
    <property type="project" value="TreeGrafter"/>
</dbReference>
<evidence type="ECO:0000313" key="1">
    <source>
        <dbReference type="EMBL" id="CAD9209906.1"/>
    </source>
</evidence>
<dbReference type="PANTHER" id="PTHR16219:SF1">
    <property type="entry name" value="HAUS AUGMIN-LIKE COMPLEX SUBUNIT 4"/>
    <property type="match status" value="1"/>
</dbReference>
<dbReference type="GO" id="GO:0070652">
    <property type="term" value="C:HAUS complex"/>
    <property type="evidence" value="ECO:0007669"/>
    <property type="project" value="InterPro"/>
</dbReference>
<accession>A0A7S1SVT3</accession>
<dbReference type="GO" id="GO:0051225">
    <property type="term" value="P:spindle assembly"/>
    <property type="evidence" value="ECO:0007669"/>
    <property type="project" value="InterPro"/>
</dbReference>
<dbReference type="Pfam" id="PF14735">
    <property type="entry name" value="HAUS4"/>
    <property type="match status" value="1"/>
</dbReference>
<gene>
    <name evidence="1" type="ORF">TCHU04912_LOCUS12145</name>
</gene>
<dbReference type="InterPro" id="IPR029327">
    <property type="entry name" value="HAUS4"/>
</dbReference>